<proteinExistence type="predicted"/>
<evidence type="ECO:0000259" key="1">
    <source>
        <dbReference type="Pfam" id="PF06445"/>
    </source>
</evidence>
<dbReference type="OrthoDB" id="4772335at2"/>
<dbReference type="AlphaFoldDB" id="A0A1H9PS07"/>
<evidence type="ECO:0000313" key="2">
    <source>
        <dbReference type="EMBL" id="SER50972.1"/>
    </source>
</evidence>
<protein>
    <recommendedName>
        <fullName evidence="1">GyrI-like small molecule binding domain-containing protein</fullName>
    </recommendedName>
</protein>
<dbReference type="InterPro" id="IPR011256">
    <property type="entry name" value="Reg_factor_effector_dom_sf"/>
</dbReference>
<dbReference type="InterPro" id="IPR008319">
    <property type="entry name" value="GyrI-like_CCH_Lin2189-like"/>
</dbReference>
<reference evidence="2 3" key="1">
    <citation type="submission" date="2016-10" db="EMBL/GenBank/DDBJ databases">
        <authorList>
            <person name="de Groot N.N."/>
        </authorList>
    </citation>
    <scope>NUCLEOTIDE SEQUENCE [LARGE SCALE GENOMIC DNA]</scope>
    <source>
        <strain evidence="2 3">DSM 13760</strain>
    </source>
</reference>
<feature type="domain" description="GyrI-like small molecule binding" evidence="1">
    <location>
        <begin position="18"/>
        <end position="202"/>
    </location>
</feature>
<dbReference type="Pfam" id="PF06445">
    <property type="entry name" value="GyrI-like"/>
    <property type="match status" value="1"/>
</dbReference>
<dbReference type="PIRSF" id="PIRSF031644">
    <property type="entry name" value="UCP031644"/>
    <property type="match status" value="1"/>
</dbReference>
<gene>
    <name evidence="2" type="ORF">SAMN04488559_10199</name>
</gene>
<accession>A0A1H9PS07</accession>
<dbReference type="Gene3D" id="3.20.80.10">
    <property type="entry name" value="Regulatory factor, effector binding domain"/>
    <property type="match status" value="1"/>
</dbReference>
<dbReference type="SUPFAM" id="SSF55136">
    <property type="entry name" value="Probable bacterial effector-binding domain"/>
    <property type="match status" value="1"/>
</dbReference>
<dbReference type="InterPro" id="IPR029442">
    <property type="entry name" value="GyrI-like"/>
</dbReference>
<dbReference type="EMBL" id="FOHA01000001">
    <property type="protein sequence ID" value="SER50972.1"/>
    <property type="molecule type" value="Genomic_DNA"/>
</dbReference>
<dbReference type="RefSeq" id="WP_092649258.1">
    <property type="nucleotide sequence ID" value="NZ_FOHA01000001.1"/>
</dbReference>
<name>A0A1H9PS07_9LACT</name>
<keyword evidence="3" id="KW-1185">Reference proteome</keyword>
<dbReference type="STRING" id="142588.SAMN04488559_10199"/>
<sequence length="212" mass="24413">MKHEWRKAEKETYLPKAKPTLIEVPTYSYYTLTGEGNPNDEDFGEAVAALYAMSYGIKMMPKKGITPDGYFDYTVYPLEGLWTLKEEAFSDFKEGDGFNLDDLTYKIMIRQPDFVTEALALENIKAVSAKKPNINNERVQFERITDGSSIQMLHKGAYSEEEATFAIMDAYCKEQGLQRNSPYHREIYLSDPRKTVPEKQKTVLRYQVKAID</sequence>
<organism evidence="2 3">
    <name type="scientific">Isobaculum melis</name>
    <dbReference type="NCBI Taxonomy" id="142588"/>
    <lineage>
        <taxon>Bacteria</taxon>
        <taxon>Bacillati</taxon>
        <taxon>Bacillota</taxon>
        <taxon>Bacilli</taxon>
        <taxon>Lactobacillales</taxon>
        <taxon>Carnobacteriaceae</taxon>
        <taxon>Isobaculum</taxon>
    </lineage>
</organism>
<evidence type="ECO:0000313" key="3">
    <source>
        <dbReference type="Proteomes" id="UP000198948"/>
    </source>
</evidence>
<dbReference type="Proteomes" id="UP000198948">
    <property type="component" value="Unassembled WGS sequence"/>
</dbReference>